<dbReference type="Pfam" id="PF00589">
    <property type="entry name" value="Phage_integrase"/>
    <property type="match status" value="1"/>
</dbReference>
<dbReference type="AlphaFoldDB" id="A0A4P6YQZ8"/>
<dbReference type="InterPro" id="IPR013762">
    <property type="entry name" value="Integrase-like_cat_sf"/>
</dbReference>
<dbReference type="KEGG" id="wei:EQG49_00530"/>
<dbReference type="PROSITE" id="PS51898">
    <property type="entry name" value="TYR_RECOMBINASE"/>
    <property type="match status" value="1"/>
</dbReference>
<gene>
    <name evidence="6" type="ORF">EQG49_00530</name>
</gene>
<dbReference type="EMBL" id="CP037940">
    <property type="protein sequence ID" value="QBO35040.1"/>
    <property type="molecule type" value="Genomic_DNA"/>
</dbReference>
<sequence length="376" mass="43805">MTIMTLFRKYVFDDQYVWEFSELKKTNSTDHSYKRIWHGGFKTRASAVMESAAQPDRVEMDLAHALTFSDVVELWLREYEKSVKGSTYLRTKSIFENHFLTRDMFGDRPLADIDVQFVQEKLEQLNSRVFKARRCVFYLSQIFKYASLYGLIKDNLVDHCIVPADKSAIAVNNEPKYWELAQLKKFMTIIKGEYLGTTDMIYVFFKVLAYTGLRKGELLALRWQDIDFATKEVHVQRTVSRNKDGKQIITSPKTLMSDRYLALDNGTLDVLRTYYHLVQPASNAELVIMNKFGEMLCMTTCDKWLHHIITKYDLTPISLHGFRHTFASIAFEAGLDVKQVQFQLGHTNINTTLEVYSHVTKKRKHDGIKKFSNYIS</sequence>
<dbReference type="Proteomes" id="UP000292886">
    <property type="component" value="Chromosome"/>
</dbReference>
<dbReference type="InterPro" id="IPR004107">
    <property type="entry name" value="Integrase_SAM-like_N"/>
</dbReference>
<dbReference type="GO" id="GO:0003677">
    <property type="term" value="F:DNA binding"/>
    <property type="evidence" value="ECO:0007669"/>
    <property type="project" value="UniProtKB-KW"/>
</dbReference>
<evidence type="ECO:0000256" key="4">
    <source>
        <dbReference type="ARBA" id="ARBA00023172"/>
    </source>
</evidence>
<dbReference type="GO" id="GO:0015074">
    <property type="term" value="P:DNA integration"/>
    <property type="evidence" value="ECO:0007669"/>
    <property type="project" value="UniProtKB-KW"/>
</dbReference>
<dbReference type="InterPro" id="IPR002104">
    <property type="entry name" value="Integrase_catalytic"/>
</dbReference>
<evidence type="ECO:0000313" key="7">
    <source>
        <dbReference type="Proteomes" id="UP000292886"/>
    </source>
</evidence>
<dbReference type="Gene3D" id="1.10.443.10">
    <property type="entry name" value="Intergrase catalytic core"/>
    <property type="match status" value="1"/>
</dbReference>
<dbReference type="InterPro" id="IPR011010">
    <property type="entry name" value="DNA_brk_join_enz"/>
</dbReference>
<reference evidence="7" key="1">
    <citation type="submission" date="2019-03" db="EMBL/GenBank/DDBJ databases">
        <title>Weissella sp. 26KH-42 Genome sequencing.</title>
        <authorList>
            <person name="Heo J."/>
            <person name="Kim S.-J."/>
            <person name="Kim J.-S."/>
            <person name="Hong S.-B."/>
            <person name="Kwon S.-W."/>
        </authorList>
    </citation>
    <scope>NUCLEOTIDE SEQUENCE [LARGE SCALE GENOMIC DNA]</scope>
    <source>
        <strain evidence="7">26KH-42</strain>
    </source>
</reference>
<proteinExistence type="inferred from homology"/>
<organism evidence="6 7">
    <name type="scientific">Periweissella cryptocerci</name>
    <dbReference type="NCBI Taxonomy" id="2506420"/>
    <lineage>
        <taxon>Bacteria</taxon>
        <taxon>Bacillati</taxon>
        <taxon>Bacillota</taxon>
        <taxon>Bacilli</taxon>
        <taxon>Lactobacillales</taxon>
        <taxon>Lactobacillaceae</taxon>
        <taxon>Periweissella</taxon>
    </lineage>
</organism>
<dbReference type="PANTHER" id="PTHR30629:SF2">
    <property type="entry name" value="PROPHAGE INTEGRASE INTS-RELATED"/>
    <property type="match status" value="1"/>
</dbReference>
<dbReference type="InterPro" id="IPR050808">
    <property type="entry name" value="Phage_Integrase"/>
</dbReference>
<name>A0A4P6YQZ8_9LACO</name>
<dbReference type="CDD" id="cd01189">
    <property type="entry name" value="INT_ICEBs1_C_like"/>
    <property type="match status" value="1"/>
</dbReference>
<keyword evidence="7" id="KW-1185">Reference proteome</keyword>
<dbReference type="GO" id="GO:0006310">
    <property type="term" value="P:DNA recombination"/>
    <property type="evidence" value="ECO:0007669"/>
    <property type="project" value="UniProtKB-KW"/>
</dbReference>
<evidence type="ECO:0000256" key="3">
    <source>
        <dbReference type="ARBA" id="ARBA00023125"/>
    </source>
</evidence>
<comment type="similarity">
    <text evidence="1">Belongs to the 'phage' integrase family.</text>
</comment>
<feature type="domain" description="Tyr recombinase" evidence="5">
    <location>
        <begin position="173"/>
        <end position="369"/>
    </location>
</feature>
<evidence type="ECO:0000259" key="5">
    <source>
        <dbReference type="PROSITE" id="PS51898"/>
    </source>
</evidence>
<keyword evidence="3" id="KW-0238">DNA-binding</keyword>
<keyword evidence="4" id="KW-0233">DNA recombination</keyword>
<protein>
    <submittedName>
        <fullName evidence="6">Site-specific integrase</fullName>
    </submittedName>
</protein>
<dbReference type="PANTHER" id="PTHR30629">
    <property type="entry name" value="PROPHAGE INTEGRASE"/>
    <property type="match status" value="1"/>
</dbReference>
<dbReference type="Gene3D" id="1.10.150.130">
    <property type="match status" value="1"/>
</dbReference>
<dbReference type="InterPro" id="IPR010998">
    <property type="entry name" value="Integrase_recombinase_N"/>
</dbReference>
<dbReference type="OrthoDB" id="9803188at2"/>
<evidence type="ECO:0000313" key="6">
    <source>
        <dbReference type="EMBL" id="QBO35040.1"/>
    </source>
</evidence>
<evidence type="ECO:0000256" key="1">
    <source>
        <dbReference type="ARBA" id="ARBA00008857"/>
    </source>
</evidence>
<dbReference type="Pfam" id="PF14659">
    <property type="entry name" value="Phage_int_SAM_3"/>
    <property type="match status" value="1"/>
</dbReference>
<dbReference type="SUPFAM" id="SSF56349">
    <property type="entry name" value="DNA breaking-rejoining enzymes"/>
    <property type="match status" value="1"/>
</dbReference>
<accession>A0A4P6YQZ8</accession>
<evidence type="ECO:0000256" key="2">
    <source>
        <dbReference type="ARBA" id="ARBA00022908"/>
    </source>
</evidence>
<keyword evidence="2" id="KW-0229">DNA integration</keyword>